<evidence type="ECO:0000256" key="4">
    <source>
        <dbReference type="ARBA" id="ARBA00022692"/>
    </source>
</evidence>
<dbReference type="InterPro" id="IPR003317">
    <property type="entry name" value="Cyt-d_oxidase_su2"/>
</dbReference>
<comment type="caution">
    <text evidence="8">The sequence shown here is derived from an EMBL/GenBank/DDBJ whole genome shotgun (WGS) entry which is preliminary data.</text>
</comment>
<evidence type="ECO:0000313" key="8">
    <source>
        <dbReference type="EMBL" id="NJP48122.1"/>
    </source>
</evidence>
<dbReference type="Pfam" id="PF02322">
    <property type="entry name" value="Cyt_bd_oxida_II"/>
    <property type="match status" value="1"/>
</dbReference>
<keyword evidence="9" id="KW-1185">Reference proteome</keyword>
<feature type="transmembrane region" description="Helical" evidence="7">
    <location>
        <begin position="84"/>
        <end position="103"/>
    </location>
</feature>
<reference evidence="8 9" key="1">
    <citation type="submission" date="2020-03" db="EMBL/GenBank/DDBJ databases">
        <title>WGS of actinomycetes isolated from Thailand.</title>
        <authorList>
            <person name="Thawai C."/>
        </authorList>
    </citation>
    <scope>NUCLEOTIDE SEQUENCE [LARGE SCALE GENOMIC DNA]</scope>
    <source>
        <strain evidence="8 9">PRB2-1</strain>
    </source>
</reference>
<evidence type="ECO:0000256" key="7">
    <source>
        <dbReference type="SAM" id="Phobius"/>
    </source>
</evidence>
<dbReference type="EMBL" id="JAATEJ010000040">
    <property type="protein sequence ID" value="NJP48122.1"/>
    <property type="molecule type" value="Genomic_DNA"/>
</dbReference>
<keyword evidence="5 7" id="KW-1133">Transmembrane helix</keyword>
<feature type="transmembrane region" description="Helical" evidence="7">
    <location>
        <begin position="159"/>
        <end position="179"/>
    </location>
</feature>
<feature type="transmembrane region" description="Helical" evidence="7">
    <location>
        <begin position="232"/>
        <end position="255"/>
    </location>
</feature>
<gene>
    <name evidence="8" type="ORF">HCN08_32675</name>
</gene>
<evidence type="ECO:0000256" key="3">
    <source>
        <dbReference type="ARBA" id="ARBA00022475"/>
    </source>
</evidence>
<comment type="subcellular location">
    <subcellularLocation>
        <location evidence="1">Cell membrane</location>
        <topology evidence="1">Multi-pass membrane protein</topology>
    </subcellularLocation>
</comment>
<feature type="transmembrane region" description="Helical" evidence="7">
    <location>
        <begin position="301"/>
        <end position="325"/>
    </location>
</feature>
<name>A0ABX0ZZ07_9ACTN</name>
<keyword evidence="6 7" id="KW-0472">Membrane</keyword>
<dbReference type="Proteomes" id="UP000734511">
    <property type="component" value="Unassembled WGS sequence"/>
</dbReference>
<evidence type="ECO:0000313" key="9">
    <source>
        <dbReference type="Proteomes" id="UP000734511"/>
    </source>
</evidence>
<proteinExistence type="inferred from homology"/>
<feature type="transmembrane region" description="Helical" evidence="7">
    <location>
        <begin position="262"/>
        <end position="281"/>
    </location>
</feature>
<feature type="transmembrane region" description="Helical" evidence="7">
    <location>
        <begin position="115"/>
        <end position="139"/>
    </location>
</feature>
<dbReference type="RefSeq" id="WP_167986945.1">
    <property type="nucleotide sequence ID" value="NZ_JAATEJ010000040.1"/>
</dbReference>
<protein>
    <submittedName>
        <fullName evidence="8">Cytochrome d ubiquinol oxidase subunit II</fullName>
    </submittedName>
</protein>
<organism evidence="8 9">
    <name type="scientific">Actinacidiphila epipremni</name>
    <dbReference type="NCBI Taxonomy" id="2053013"/>
    <lineage>
        <taxon>Bacteria</taxon>
        <taxon>Bacillati</taxon>
        <taxon>Actinomycetota</taxon>
        <taxon>Actinomycetes</taxon>
        <taxon>Kitasatosporales</taxon>
        <taxon>Streptomycetaceae</taxon>
        <taxon>Actinacidiphila</taxon>
    </lineage>
</organism>
<evidence type="ECO:0000256" key="5">
    <source>
        <dbReference type="ARBA" id="ARBA00022989"/>
    </source>
</evidence>
<feature type="transmembrane region" description="Helical" evidence="7">
    <location>
        <begin position="200"/>
        <end position="220"/>
    </location>
</feature>
<evidence type="ECO:0000256" key="1">
    <source>
        <dbReference type="ARBA" id="ARBA00004651"/>
    </source>
</evidence>
<evidence type="ECO:0000256" key="6">
    <source>
        <dbReference type="ARBA" id="ARBA00023136"/>
    </source>
</evidence>
<accession>A0ABX0ZZ07</accession>
<sequence>MTDTVAVFLFVGVVAYCLLGGADFGAGFWDLVAGGAERGRGPRALIDDSLAPVWEANHTWLIYCLVVLWSAFPRAFAAITTTLYVPLLLAALGIVLRGAGFAFRKASFTTAHRRVYGAVFALSSVLTPYCFGAVAGGIASGRVPTRGYGDAVTSWCNPTSVLGGALAVVVCAFLAGAYLTVAARQRSGRSGLFGYFRRRALAAGLVAGAVSIGGIFVLRADARRLFDHLSGRALPLVVVAAVAGAAAVVLLWSGGTRLLREIAALAVALVVVGWGVSQYPFLLGTHLSLTEAASPGSTLNVVVAVACVAVVLIVPSIVLLFALAGRGSIGADHARAGEAR</sequence>
<keyword evidence="3" id="KW-1003">Cell membrane</keyword>
<dbReference type="PANTHER" id="PTHR43141:SF4">
    <property type="entry name" value="CYTOCHROME BD2 SUBUNIT II"/>
    <property type="match status" value="1"/>
</dbReference>
<keyword evidence="4 7" id="KW-0812">Transmembrane</keyword>
<feature type="transmembrane region" description="Helical" evidence="7">
    <location>
        <begin position="6"/>
        <end position="32"/>
    </location>
</feature>
<comment type="similarity">
    <text evidence="2">Belongs to the cytochrome ubiquinol oxidase subunit 2 family.</text>
</comment>
<dbReference type="PANTHER" id="PTHR43141">
    <property type="entry name" value="CYTOCHROME BD2 SUBUNIT II"/>
    <property type="match status" value="1"/>
</dbReference>
<evidence type="ECO:0000256" key="2">
    <source>
        <dbReference type="ARBA" id="ARBA00007543"/>
    </source>
</evidence>